<evidence type="ECO:0000256" key="3">
    <source>
        <dbReference type="ARBA" id="ARBA00022490"/>
    </source>
</evidence>
<dbReference type="EMBL" id="BMLG01000003">
    <property type="protein sequence ID" value="GGM26962.1"/>
    <property type="molecule type" value="Genomic_DNA"/>
</dbReference>
<dbReference type="RefSeq" id="WP_117154809.1">
    <property type="nucleotide sequence ID" value="NZ_BMLG01000003.1"/>
</dbReference>
<dbReference type="PANTHER" id="PTHR34981:SF1">
    <property type="entry name" value="CELL DIVISION PROTEIN ZAPA"/>
    <property type="match status" value="1"/>
</dbReference>
<sequence length="91" mass="10510">MSQAKKTRTTVDIYGKDYTIVGDESARHVRMVSSLVDEKMREIHEANKSLDTTKLAVLTAVNTMNDYLELQKQYQELKSSIQQKEDKQEND</sequence>
<evidence type="ECO:0000256" key="2">
    <source>
        <dbReference type="ARBA" id="ARBA00015195"/>
    </source>
</evidence>
<reference evidence="10" key="1">
    <citation type="journal article" date="2014" name="Int. J. Syst. Evol. Microbiol.">
        <title>Complete genome sequence of Corynebacterium casei LMG S-19264T (=DSM 44701T), isolated from a smear-ripened cheese.</title>
        <authorList>
            <consortium name="US DOE Joint Genome Institute (JGI-PGF)"/>
            <person name="Walter F."/>
            <person name="Albersmeier A."/>
            <person name="Kalinowski J."/>
            <person name="Ruckert C."/>
        </authorList>
    </citation>
    <scope>NUCLEOTIDE SEQUENCE</scope>
    <source>
        <strain evidence="10">CGMCC 1.6333</strain>
    </source>
</reference>
<evidence type="ECO:0000313" key="10">
    <source>
        <dbReference type="EMBL" id="GGM26962.1"/>
    </source>
</evidence>
<accession>A0A917TKS6</accession>
<dbReference type="InterPro" id="IPR036192">
    <property type="entry name" value="Cell_div_ZapA-like_sf"/>
</dbReference>
<dbReference type="AlphaFoldDB" id="A0A917TKS6"/>
<evidence type="ECO:0000256" key="5">
    <source>
        <dbReference type="ARBA" id="ARBA00023210"/>
    </source>
</evidence>
<proteinExistence type="predicted"/>
<reference evidence="10" key="2">
    <citation type="submission" date="2020-09" db="EMBL/GenBank/DDBJ databases">
        <authorList>
            <person name="Sun Q."/>
            <person name="Zhou Y."/>
        </authorList>
    </citation>
    <scope>NUCLEOTIDE SEQUENCE</scope>
    <source>
        <strain evidence="10">CGMCC 1.6333</strain>
    </source>
</reference>
<organism evidence="10 11">
    <name type="scientific">Paraliobacillus quinghaiensis</name>
    <dbReference type="NCBI Taxonomy" id="470815"/>
    <lineage>
        <taxon>Bacteria</taxon>
        <taxon>Bacillati</taxon>
        <taxon>Bacillota</taxon>
        <taxon>Bacilli</taxon>
        <taxon>Bacillales</taxon>
        <taxon>Bacillaceae</taxon>
        <taxon>Paraliobacillus</taxon>
    </lineage>
</organism>
<dbReference type="PANTHER" id="PTHR34981">
    <property type="entry name" value="CELL DIVISION PROTEIN ZAPA"/>
    <property type="match status" value="1"/>
</dbReference>
<dbReference type="NCBIfam" id="NF010724">
    <property type="entry name" value="PRK14126.1"/>
    <property type="match status" value="1"/>
</dbReference>
<evidence type="ECO:0000256" key="9">
    <source>
        <dbReference type="ARBA" id="ARBA00033158"/>
    </source>
</evidence>
<keyword evidence="3" id="KW-0963">Cytoplasm</keyword>
<gene>
    <name evidence="10" type="primary">zapA</name>
    <name evidence="10" type="ORF">GCM10011351_10900</name>
</gene>
<keyword evidence="6" id="KW-0131">Cell cycle</keyword>
<dbReference type="GO" id="GO:0005829">
    <property type="term" value="C:cytosol"/>
    <property type="evidence" value="ECO:0007669"/>
    <property type="project" value="TreeGrafter"/>
</dbReference>
<evidence type="ECO:0000313" key="11">
    <source>
        <dbReference type="Proteomes" id="UP000618460"/>
    </source>
</evidence>
<dbReference type="Proteomes" id="UP000618460">
    <property type="component" value="Unassembled WGS sequence"/>
</dbReference>
<evidence type="ECO:0000256" key="6">
    <source>
        <dbReference type="ARBA" id="ARBA00023306"/>
    </source>
</evidence>
<dbReference type="GO" id="GO:0043093">
    <property type="term" value="P:FtsZ-dependent cytokinesis"/>
    <property type="evidence" value="ECO:0007669"/>
    <property type="project" value="TreeGrafter"/>
</dbReference>
<dbReference type="Pfam" id="PF05164">
    <property type="entry name" value="ZapA"/>
    <property type="match status" value="1"/>
</dbReference>
<comment type="subunit">
    <text evidence="8">Homodimer. Interacts with FtsZ.</text>
</comment>
<keyword evidence="4 10" id="KW-0132">Cell division</keyword>
<evidence type="ECO:0000256" key="1">
    <source>
        <dbReference type="ARBA" id="ARBA00004496"/>
    </source>
</evidence>
<dbReference type="GO" id="GO:0000917">
    <property type="term" value="P:division septum assembly"/>
    <property type="evidence" value="ECO:0007669"/>
    <property type="project" value="UniProtKB-KW"/>
</dbReference>
<dbReference type="Gene3D" id="6.10.250.790">
    <property type="match status" value="1"/>
</dbReference>
<evidence type="ECO:0000256" key="7">
    <source>
        <dbReference type="ARBA" id="ARBA00024910"/>
    </source>
</evidence>
<comment type="function">
    <text evidence="7">Activator of cell division through the inhibition of FtsZ GTPase activity, therefore promoting FtsZ assembly into bundles of protofilaments necessary for the formation of the division Z ring. It is recruited early at mid-cell but it is not essential for cell division.</text>
</comment>
<evidence type="ECO:0000256" key="8">
    <source>
        <dbReference type="ARBA" id="ARBA00026068"/>
    </source>
</evidence>
<dbReference type="GO" id="GO:0000921">
    <property type="term" value="P:septin ring assembly"/>
    <property type="evidence" value="ECO:0007669"/>
    <property type="project" value="TreeGrafter"/>
</dbReference>
<dbReference type="OrthoDB" id="9808604at2"/>
<name>A0A917TKS6_9BACI</name>
<evidence type="ECO:0000256" key="4">
    <source>
        <dbReference type="ARBA" id="ARBA00022618"/>
    </source>
</evidence>
<dbReference type="InterPro" id="IPR007838">
    <property type="entry name" value="Cell_div_ZapA-like"/>
</dbReference>
<dbReference type="InterPro" id="IPR053712">
    <property type="entry name" value="Bac_CellDiv_Activator"/>
</dbReference>
<keyword evidence="11" id="KW-1185">Reference proteome</keyword>
<comment type="caution">
    <text evidence="10">The sequence shown here is derived from an EMBL/GenBank/DDBJ whole genome shotgun (WGS) entry which is preliminary data.</text>
</comment>
<dbReference type="SUPFAM" id="SSF102829">
    <property type="entry name" value="Cell division protein ZapA-like"/>
    <property type="match status" value="1"/>
</dbReference>
<keyword evidence="5" id="KW-0717">Septation</keyword>
<dbReference type="GO" id="GO:0032153">
    <property type="term" value="C:cell division site"/>
    <property type="evidence" value="ECO:0007669"/>
    <property type="project" value="TreeGrafter"/>
</dbReference>
<comment type="subcellular location">
    <subcellularLocation>
        <location evidence="1">Cytoplasm</location>
    </subcellularLocation>
</comment>
<dbReference type="GO" id="GO:0030428">
    <property type="term" value="C:cell septum"/>
    <property type="evidence" value="ECO:0007669"/>
    <property type="project" value="TreeGrafter"/>
</dbReference>
<protein>
    <recommendedName>
        <fullName evidence="2">Cell division protein ZapA</fullName>
    </recommendedName>
    <alternativeName>
        <fullName evidence="9">Z ring-associated protein ZapA</fullName>
    </alternativeName>
</protein>